<feature type="domain" description="Carbohydrate binding" evidence="3">
    <location>
        <begin position="215"/>
        <end position="303"/>
    </location>
</feature>
<dbReference type="InterPro" id="IPR019028">
    <property type="entry name" value="CBM_49"/>
</dbReference>
<evidence type="ECO:0000256" key="2">
    <source>
        <dbReference type="SAM" id="SignalP"/>
    </source>
</evidence>
<feature type="signal peptide" evidence="2">
    <location>
        <begin position="1"/>
        <end position="23"/>
    </location>
</feature>
<dbReference type="EMBL" id="JAVFKY010000004">
    <property type="protein sequence ID" value="KAK5578302.1"/>
    <property type="molecule type" value="Genomic_DNA"/>
</dbReference>
<feature type="compositionally biased region" description="Low complexity" evidence="1">
    <location>
        <begin position="333"/>
        <end position="383"/>
    </location>
</feature>
<dbReference type="SMART" id="SM01063">
    <property type="entry name" value="CBM49"/>
    <property type="match status" value="1"/>
</dbReference>
<reference evidence="4 5" key="1">
    <citation type="submission" date="2023-11" db="EMBL/GenBank/DDBJ databases">
        <title>Dfirmibasis_genome.</title>
        <authorList>
            <person name="Edelbroek B."/>
            <person name="Kjellin J."/>
            <person name="Jerlstrom-Hultqvist J."/>
            <person name="Soderbom F."/>
        </authorList>
    </citation>
    <scope>NUCLEOTIDE SEQUENCE [LARGE SCALE GENOMIC DNA]</scope>
    <source>
        <strain evidence="4 5">TNS-C-14</strain>
    </source>
</reference>
<dbReference type="GO" id="GO:0030246">
    <property type="term" value="F:carbohydrate binding"/>
    <property type="evidence" value="ECO:0007669"/>
    <property type="project" value="InterPro"/>
</dbReference>
<gene>
    <name evidence="4" type="ORF">RB653_003258</name>
</gene>
<feature type="region of interest" description="Disordered" evidence="1">
    <location>
        <begin position="320"/>
        <end position="383"/>
    </location>
</feature>
<accession>A0AAN7YW96</accession>
<evidence type="ECO:0000313" key="5">
    <source>
        <dbReference type="Proteomes" id="UP001344447"/>
    </source>
</evidence>
<dbReference type="GO" id="GO:0009251">
    <property type="term" value="P:glucan catabolic process"/>
    <property type="evidence" value="ECO:0007669"/>
    <property type="project" value="TreeGrafter"/>
</dbReference>
<proteinExistence type="predicted"/>
<dbReference type="PANTHER" id="PTHR34142:SF2">
    <property type="entry name" value="CARBOHYDRATE BINDING DOMAIN-CONTAINING PROTEIN"/>
    <property type="match status" value="1"/>
</dbReference>
<dbReference type="Proteomes" id="UP001344447">
    <property type="component" value="Unassembled WGS sequence"/>
</dbReference>
<dbReference type="PANTHER" id="PTHR34142">
    <property type="entry name" value="ENDO-BETA-1,4-GLUCANASE A"/>
    <property type="match status" value="1"/>
</dbReference>
<evidence type="ECO:0000256" key="1">
    <source>
        <dbReference type="SAM" id="MobiDB-lite"/>
    </source>
</evidence>
<dbReference type="Gene3D" id="2.60.120.430">
    <property type="entry name" value="Galactose-binding lectin"/>
    <property type="match status" value="1"/>
</dbReference>
<name>A0AAN7YW96_9MYCE</name>
<feature type="chain" id="PRO_5042952843" description="Carbohydrate binding domain-containing protein" evidence="2">
    <location>
        <begin position="24"/>
        <end position="383"/>
    </location>
</feature>
<dbReference type="AlphaFoldDB" id="A0AAN7YW96"/>
<sequence length="383" mass="42632">MKLLLILIIGFLGCLINNYGVSSTEICSKGVDQVIYDDQLGYTVSDWSWAKPRNFSNFKPVHSGSHSISFIPKTYEAIYFNLQNPIDPSIISSVSFWVHGNKAGNQKVLVRFTSNKVAVQKDFFLWGEESVIIPDASVSSKALSKNIQGGKWVNAVINCDNLEPGQYDGIQIAASGEDVQEMIFIDDIEVNKRCISTNPYRNLMKPLSCDGHDCIVIKVTETSNQMRWFSNEVEYQKYTVSMKNTNTAAVEVLEFTGNWFKPRNTSDIWNVSFLEGGYYGLPDNMKVIYPGQEYTFGCVSVKGPVSFKVSYVEYENDKDRLTNAKQVEPTKPPVKTTKPIPTTKPTANPTTKPTTIPTTKPTAKPTTKPTTKPSVSPATKPTA</sequence>
<organism evidence="4 5">
    <name type="scientific">Dictyostelium firmibasis</name>
    <dbReference type="NCBI Taxonomy" id="79012"/>
    <lineage>
        <taxon>Eukaryota</taxon>
        <taxon>Amoebozoa</taxon>
        <taxon>Evosea</taxon>
        <taxon>Eumycetozoa</taxon>
        <taxon>Dictyostelia</taxon>
        <taxon>Dictyosteliales</taxon>
        <taxon>Dictyosteliaceae</taxon>
        <taxon>Dictyostelium</taxon>
    </lineage>
</organism>
<keyword evidence="2" id="KW-0732">Signal</keyword>
<evidence type="ECO:0000313" key="4">
    <source>
        <dbReference type="EMBL" id="KAK5578302.1"/>
    </source>
</evidence>
<keyword evidence="5" id="KW-1185">Reference proteome</keyword>
<comment type="caution">
    <text evidence="4">The sequence shown here is derived from an EMBL/GenBank/DDBJ whole genome shotgun (WGS) entry which is preliminary data.</text>
</comment>
<dbReference type="Pfam" id="PF09478">
    <property type="entry name" value="CBM49"/>
    <property type="match status" value="1"/>
</dbReference>
<protein>
    <recommendedName>
        <fullName evidence="3">Carbohydrate binding domain-containing protein</fullName>
    </recommendedName>
</protein>
<evidence type="ECO:0000259" key="3">
    <source>
        <dbReference type="SMART" id="SM01063"/>
    </source>
</evidence>